<dbReference type="InterPro" id="IPR023827">
    <property type="entry name" value="Peptidase_S8_Asp-AS"/>
</dbReference>
<dbReference type="InterPro" id="IPR003137">
    <property type="entry name" value="PA_domain"/>
</dbReference>
<comment type="subcellular location">
    <subcellularLocation>
        <location evidence="1">Secreted</location>
    </subcellularLocation>
</comment>
<feature type="chain" id="PRO_5009240307" evidence="12">
    <location>
        <begin position="32"/>
        <end position="996"/>
    </location>
</feature>
<dbReference type="Pfam" id="PF05922">
    <property type="entry name" value="Inhibitor_I9"/>
    <property type="match status" value="1"/>
</dbReference>
<dbReference type="InterPro" id="IPR023828">
    <property type="entry name" value="Peptidase_S8_Ser-AS"/>
</dbReference>
<organism evidence="17 18">
    <name type="scientific">Auraticoccus monumenti</name>
    <dbReference type="NCBI Taxonomy" id="675864"/>
    <lineage>
        <taxon>Bacteria</taxon>
        <taxon>Bacillati</taxon>
        <taxon>Actinomycetota</taxon>
        <taxon>Actinomycetes</taxon>
        <taxon>Propionibacteriales</taxon>
        <taxon>Propionibacteriaceae</taxon>
        <taxon>Auraticoccus</taxon>
    </lineage>
</organism>
<sequence>MPLRSPRRRLLALVATSCALTTVVALSPAQAAPPLAPADAVTTSPGRYVVTLASDPLATYDGDVRGLERTRSREGRRVDTTSSAAREYRQHLREEQDEAAAAVDAEPTRRYDVSLNGFAATLSADQARELARTPGVVSVTKDTLHKATDDKNSVDYLGLSGQGGVWQQLGGTAAAGRGVVVGVLDTGIWPENPSFAGQALSTTKPPASDRYRPYRAGKNITVNKSDGSTFSGTCQTGEQFTADLCNTKLVGARYFGEGWQASVPAANRRDYISPRDGGGHGSHTASTAAGNAGVPATVEGNDYGTISGVAPGATIASYKVLWEGDSAQTTGGWTSDIVAGIDAAVTDGVDVINYSIGSSSESAVDEPISLAFLSAASAGIFVSASAGNSGPGASTLDNTAPWVTTVAASTIAPYEGTVVLGDGRSFAGISTTVGESVGPAPLVTAASVRTAGAAEADAALCAPGTLDPADVAGTIVVCDRGVYDRVAKSAEVERAGGVGMVLVNLSALSLDGDLHTVPTVHLNPPAATDVRTYAGTAGATATLEPGNLTSTELVYPQIAGFSSRGPSTVTGGDLVKPDLAAPGVSILAAVAPPSNSGRDFDFYSGTSMAAPHVAGAAALFLGAGVHPDWSPMDIKSALMTTAEDTLNADGTPNTDPFAQGAGELTPTAMFSPGLVYPSSDEDWLGFLEGNGIDTGTGVEAIDPSDYNTPSIAVGSLLKTQTVTRTVTAVEPGIYRAQASVPGTSVKVTPSILNFDSAGQTKTFKVTITNQSVDFDTAATGFLTWRGAGNTVRSPIAVTPRALIAPDAVAGSGRVGKVTFDVQPGVDGAFPIKGFGLAQGTASTATLAAGAESQFETTVADGAKVAQFTTRTSAAGADLDLYVYRVQGTSATLVAQSASAAADETVVLTAPAPGRYISQVVNFGNAPGTTSTRFDHRGTVVTASSADGRLRVTPVSPRATVGEPITVTAAWSRVDERSPYLGFVEYLDGSGTVVSVN</sequence>
<dbReference type="InterPro" id="IPR015500">
    <property type="entry name" value="Peptidase_S8_subtilisin-rel"/>
</dbReference>
<evidence type="ECO:0000313" key="18">
    <source>
        <dbReference type="Proteomes" id="UP000198546"/>
    </source>
</evidence>
<feature type="domain" description="PA" evidence="14">
    <location>
        <begin position="441"/>
        <end position="523"/>
    </location>
</feature>
<feature type="signal peptide" evidence="12">
    <location>
        <begin position="1"/>
        <end position="31"/>
    </location>
</feature>
<evidence type="ECO:0000256" key="6">
    <source>
        <dbReference type="ARBA" id="ARBA00022825"/>
    </source>
</evidence>
<dbReference type="PROSITE" id="PS51892">
    <property type="entry name" value="SUBTILASE"/>
    <property type="match status" value="1"/>
</dbReference>
<feature type="active site" description="Charge relay system" evidence="8 9">
    <location>
        <position position="607"/>
    </location>
</feature>
<evidence type="ECO:0000256" key="3">
    <source>
        <dbReference type="ARBA" id="ARBA00022670"/>
    </source>
</evidence>
<evidence type="ECO:0000259" key="16">
    <source>
        <dbReference type="Pfam" id="PF17766"/>
    </source>
</evidence>
<accession>A0A1G6TU38</accession>
<dbReference type="PROSITE" id="PS00136">
    <property type="entry name" value="SUBTILASE_ASP"/>
    <property type="match status" value="1"/>
</dbReference>
<dbReference type="InterPro" id="IPR000209">
    <property type="entry name" value="Peptidase_S8/S53_dom"/>
</dbReference>
<dbReference type="InterPro" id="IPR006311">
    <property type="entry name" value="TAT_signal"/>
</dbReference>
<keyword evidence="5 9" id="KW-0378">Hydrolase</keyword>
<keyword evidence="3 9" id="KW-0645">Protease</keyword>
<dbReference type="GO" id="GO:0004252">
    <property type="term" value="F:serine-type endopeptidase activity"/>
    <property type="evidence" value="ECO:0007669"/>
    <property type="project" value="UniProtKB-UniRule"/>
</dbReference>
<protein>
    <submittedName>
        <fullName evidence="17">Peptidase inhibitor I9</fullName>
    </submittedName>
</protein>
<dbReference type="Pfam" id="PF00082">
    <property type="entry name" value="Peptidase_S8"/>
    <property type="match status" value="1"/>
</dbReference>
<evidence type="ECO:0000313" key="17">
    <source>
        <dbReference type="EMBL" id="SDD32682.1"/>
    </source>
</evidence>
<dbReference type="PROSITE" id="PS00138">
    <property type="entry name" value="SUBTILASE_SER"/>
    <property type="match status" value="1"/>
</dbReference>
<evidence type="ECO:0000256" key="12">
    <source>
        <dbReference type="SAM" id="SignalP"/>
    </source>
</evidence>
<evidence type="ECO:0000256" key="8">
    <source>
        <dbReference type="PIRSR" id="PIRSR615500-1"/>
    </source>
</evidence>
<evidence type="ECO:0000256" key="2">
    <source>
        <dbReference type="ARBA" id="ARBA00011073"/>
    </source>
</evidence>
<comment type="similarity">
    <text evidence="2 9 10">Belongs to the peptidase S8 family.</text>
</comment>
<dbReference type="RefSeq" id="WP_197679176.1">
    <property type="nucleotide sequence ID" value="NZ_LT629688.1"/>
</dbReference>
<feature type="active site" description="Charge relay system" evidence="8 9">
    <location>
        <position position="280"/>
    </location>
</feature>
<evidence type="ECO:0000256" key="7">
    <source>
        <dbReference type="ARBA" id="ARBA00023180"/>
    </source>
</evidence>
<feature type="domain" description="Subtilisin-like protease fibronectin type-III" evidence="16">
    <location>
        <begin position="705"/>
        <end position="797"/>
    </location>
</feature>
<dbReference type="SUPFAM" id="SSF52743">
    <property type="entry name" value="Subtilisin-like"/>
    <property type="match status" value="1"/>
</dbReference>
<dbReference type="InterPro" id="IPR036852">
    <property type="entry name" value="Peptidase_S8/S53_dom_sf"/>
</dbReference>
<keyword evidence="4 12" id="KW-0732">Signal</keyword>
<dbReference type="InterPro" id="IPR041469">
    <property type="entry name" value="Subtilisin-like_FN3"/>
</dbReference>
<dbReference type="STRING" id="675864.SAMN04489747_0710"/>
<dbReference type="GO" id="GO:0005576">
    <property type="term" value="C:extracellular region"/>
    <property type="evidence" value="ECO:0007669"/>
    <property type="project" value="UniProtKB-SubCell"/>
</dbReference>
<dbReference type="SUPFAM" id="SSF54897">
    <property type="entry name" value="Protease propeptides/inhibitors"/>
    <property type="match status" value="1"/>
</dbReference>
<evidence type="ECO:0000256" key="5">
    <source>
        <dbReference type="ARBA" id="ARBA00022801"/>
    </source>
</evidence>
<feature type="domain" description="Peptidase S8/S53" evidence="13">
    <location>
        <begin position="176"/>
        <end position="662"/>
    </location>
</feature>
<dbReference type="InterPro" id="IPR010259">
    <property type="entry name" value="S8pro/Inhibitor_I9"/>
</dbReference>
<evidence type="ECO:0000259" key="13">
    <source>
        <dbReference type="Pfam" id="PF00082"/>
    </source>
</evidence>
<dbReference type="Pfam" id="PF17766">
    <property type="entry name" value="fn3_6"/>
    <property type="match status" value="1"/>
</dbReference>
<dbReference type="Gene3D" id="3.30.70.80">
    <property type="entry name" value="Peptidase S8 propeptide/proteinase inhibitor I9"/>
    <property type="match status" value="1"/>
</dbReference>
<feature type="region of interest" description="Disordered" evidence="11">
    <location>
        <begin position="271"/>
        <end position="293"/>
    </location>
</feature>
<dbReference type="InterPro" id="IPR037045">
    <property type="entry name" value="S8pro/Inhibitor_I9_sf"/>
</dbReference>
<dbReference type="Gene3D" id="3.50.30.30">
    <property type="match status" value="1"/>
</dbReference>
<dbReference type="PANTHER" id="PTHR10795">
    <property type="entry name" value="PROPROTEIN CONVERTASE SUBTILISIN/KEXIN"/>
    <property type="match status" value="1"/>
</dbReference>
<dbReference type="PRINTS" id="PR00723">
    <property type="entry name" value="SUBTILISIN"/>
</dbReference>
<keyword evidence="7" id="KW-0325">Glycoprotein</keyword>
<feature type="active site" description="Charge relay system" evidence="8 9">
    <location>
        <position position="185"/>
    </location>
</feature>
<proteinExistence type="inferred from homology"/>
<dbReference type="PROSITE" id="PS51318">
    <property type="entry name" value="TAT"/>
    <property type="match status" value="1"/>
</dbReference>
<dbReference type="Proteomes" id="UP000198546">
    <property type="component" value="Chromosome i"/>
</dbReference>
<evidence type="ECO:0000256" key="11">
    <source>
        <dbReference type="SAM" id="MobiDB-lite"/>
    </source>
</evidence>
<dbReference type="CDD" id="cd02120">
    <property type="entry name" value="PA_subtilisin_like"/>
    <property type="match status" value="1"/>
</dbReference>
<keyword evidence="18" id="KW-1185">Reference proteome</keyword>
<dbReference type="CDD" id="cd04852">
    <property type="entry name" value="Peptidases_S8_3"/>
    <property type="match status" value="1"/>
</dbReference>
<evidence type="ECO:0000256" key="10">
    <source>
        <dbReference type="RuleBase" id="RU003355"/>
    </source>
</evidence>
<evidence type="ECO:0000256" key="4">
    <source>
        <dbReference type="ARBA" id="ARBA00022729"/>
    </source>
</evidence>
<dbReference type="Gene3D" id="2.60.40.2310">
    <property type="match status" value="1"/>
</dbReference>
<reference evidence="17 18" key="1">
    <citation type="submission" date="2016-10" db="EMBL/GenBank/DDBJ databases">
        <authorList>
            <person name="de Groot N.N."/>
        </authorList>
    </citation>
    <scope>NUCLEOTIDE SEQUENCE [LARGE SCALE GENOMIC DNA]</scope>
    <source>
        <strain evidence="17 18">MON 2.2</strain>
    </source>
</reference>
<feature type="domain" description="Inhibitor I9" evidence="15">
    <location>
        <begin position="48"/>
        <end position="144"/>
    </location>
</feature>
<evidence type="ECO:0000259" key="15">
    <source>
        <dbReference type="Pfam" id="PF05922"/>
    </source>
</evidence>
<keyword evidence="6 9" id="KW-0720">Serine protease</keyword>
<name>A0A1G6TU38_9ACTN</name>
<dbReference type="Pfam" id="PF02225">
    <property type="entry name" value="PA"/>
    <property type="match status" value="1"/>
</dbReference>
<dbReference type="InterPro" id="IPR045051">
    <property type="entry name" value="SBT"/>
</dbReference>
<evidence type="ECO:0000259" key="14">
    <source>
        <dbReference type="Pfam" id="PF02225"/>
    </source>
</evidence>
<dbReference type="Gene3D" id="2.60.120.380">
    <property type="match status" value="1"/>
</dbReference>
<dbReference type="AlphaFoldDB" id="A0A1G6TU38"/>
<dbReference type="Gene3D" id="3.40.50.200">
    <property type="entry name" value="Peptidase S8/S53 domain"/>
    <property type="match status" value="1"/>
</dbReference>
<gene>
    <name evidence="17" type="ORF">SAMN04489747_0710</name>
</gene>
<dbReference type="InterPro" id="IPR034197">
    <property type="entry name" value="Peptidases_S8_3"/>
</dbReference>
<evidence type="ECO:0000256" key="1">
    <source>
        <dbReference type="ARBA" id="ARBA00004613"/>
    </source>
</evidence>
<evidence type="ECO:0000256" key="9">
    <source>
        <dbReference type="PROSITE-ProRule" id="PRU01240"/>
    </source>
</evidence>
<dbReference type="GO" id="GO:0006508">
    <property type="term" value="P:proteolysis"/>
    <property type="evidence" value="ECO:0007669"/>
    <property type="project" value="UniProtKB-KW"/>
</dbReference>
<dbReference type="EMBL" id="LT629688">
    <property type="protein sequence ID" value="SDD32682.1"/>
    <property type="molecule type" value="Genomic_DNA"/>
</dbReference>